<keyword evidence="8" id="KW-0376">Hydrogen peroxide</keyword>
<keyword evidence="3" id="KW-0575">Peroxidase</keyword>
<keyword evidence="11" id="KW-1185">Reference proteome</keyword>
<dbReference type="EMBL" id="CP101914">
    <property type="protein sequence ID" value="UUI04994.1"/>
    <property type="molecule type" value="Genomic_DNA"/>
</dbReference>
<name>A0ABY5JXY7_9BACI</name>
<evidence type="ECO:0000259" key="9">
    <source>
        <dbReference type="Pfam" id="PF06628"/>
    </source>
</evidence>
<comment type="cofactor">
    <cofactor evidence="1">
        <name>heme</name>
        <dbReference type="ChEBI" id="CHEBI:30413"/>
    </cofactor>
</comment>
<proteinExistence type="predicted"/>
<evidence type="ECO:0000256" key="5">
    <source>
        <dbReference type="ARBA" id="ARBA00022723"/>
    </source>
</evidence>
<gene>
    <name evidence="10" type="ORF">NP439_10300</name>
</gene>
<evidence type="ECO:0000256" key="7">
    <source>
        <dbReference type="ARBA" id="ARBA00023004"/>
    </source>
</evidence>
<dbReference type="Gene3D" id="1.20.1370.20">
    <property type="match status" value="1"/>
</dbReference>
<dbReference type="PANTHER" id="PTHR42821">
    <property type="entry name" value="CATALASE"/>
    <property type="match status" value="1"/>
</dbReference>
<feature type="domain" description="Catalase immune-responsive" evidence="9">
    <location>
        <begin position="10"/>
        <end position="71"/>
    </location>
</feature>
<evidence type="ECO:0000313" key="10">
    <source>
        <dbReference type="EMBL" id="UUI04994.1"/>
    </source>
</evidence>
<keyword evidence="6" id="KW-0560">Oxidoreductase</keyword>
<evidence type="ECO:0000256" key="2">
    <source>
        <dbReference type="ARBA" id="ARBA00012314"/>
    </source>
</evidence>
<evidence type="ECO:0000256" key="6">
    <source>
        <dbReference type="ARBA" id="ARBA00023002"/>
    </source>
</evidence>
<dbReference type="Pfam" id="PF06628">
    <property type="entry name" value="Catalase-rel"/>
    <property type="match status" value="1"/>
</dbReference>
<evidence type="ECO:0000313" key="11">
    <source>
        <dbReference type="Proteomes" id="UP001059773"/>
    </source>
</evidence>
<keyword evidence="7" id="KW-0408">Iron</keyword>
<accession>A0ABY5JXY7</accession>
<dbReference type="InterPro" id="IPR010582">
    <property type="entry name" value="Catalase_immune_responsive"/>
</dbReference>
<evidence type="ECO:0000256" key="4">
    <source>
        <dbReference type="ARBA" id="ARBA00022617"/>
    </source>
</evidence>
<evidence type="ECO:0000256" key="3">
    <source>
        <dbReference type="ARBA" id="ARBA00022559"/>
    </source>
</evidence>
<sequence>MHILIIISISESFDDHFSQARLFWNSLSTFEKQDFVKTFSYHLGKVKSESVRQQNANIWVNVDKEMATTIAGNNGCY</sequence>
<reference evidence="10" key="1">
    <citation type="submission" date="2022-07" db="EMBL/GenBank/DDBJ databases">
        <title>FELIX.</title>
        <authorList>
            <person name="Wan K.H."/>
            <person name="Park S."/>
            <person name="Lawrence Q."/>
            <person name="Eichenberger J.P."/>
            <person name="Booth B.W."/>
            <person name="Piaggio A.J."/>
            <person name="Chandler J.C."/>
            <person name="Franklin A.B."/>
            <person name="Celniker S.E."/>
        </authorList>
    </citation>
    <scope>NUCLEOTIDE SEQUENCE</scope>
    <source>
        <strain evidence="10">QA-1986 374</strain>
    </source>
</reference>
<dbReference type="PANTHER" id="PTHR42821:SF1">
    <property type="entry name" value="CATALASE-B"/>
    <property type="match status" value="1"/>
</dbReference>
<dbReference type="EC" id="1.11.1.6" evidence="2"/>
<protein>
    <recommendedName>
        <fullName evidence="2">catalase</fullName>
        <ecNumber evidence="2">1.11.1.6</ecNumber>
    </recommendedName>
</protein>
<dbReference type="InterPro" id="IPR024712">
    <property type="entry name" value="Catalase_clade2"/>
</dbReference>
<keyword evidence="4" id="KW-0349">Heme</keyword>
<dbReference type="SUPFAM" id="SSF56634">
    <property type="entry name" value="Heme-dependent catalase-like"/>
    <property type="match status" value="1"/>
</dbReference>
<keyword evidence="5" id="KW-0479">Metal-binding</keyword>
<organism evidence="10 11">
    <name type="scientific">Oceanobacillus jeddahense</name>
    <dbReference type="NCBI Taxonomy" id="1462527"/>
    <lineage>
        <taxon>Bacteria</taxon>
        <taxon>Bacillati</taxon>
        <taxon>Bacillota</taxon>
        <taxon>Bacilli</taxon>
        <taxon>Bacillales</taxon>
        <taxon>Bacillaceae</taxon>
        <taxon>Oceanobacillus</taxon>
    </lineage>
</organism>
<evidence type="ECO:0000256" key="8">
    <source>
        <dbReference type="ARBA" id="ARBA00023324"/>
    </source>
</evidence>
<evidence type="ECO:0000256" key="1">
    <source>
        <dbReference type="ARBA" id="ARBA00001971"/>
    </source>
</evidence>
<dbReference type="InterPro" id="IPR020835">
    <property type="entry name" value="Catalase_sf"/>
</dbReference>
<dbReference type="Proteomes" id="UP001059773">
    <property type="component" value="Chromosome"/>
</dbReference>
<dbReference type="RefSeq" id="WP_256709901.1">
    <property type="nucleotide sequence ID" value="NZ_CP101914.1"/>
</dbReference>
<dbReference type="InterPro" id="IPR043156">
    <property type="entry name" value="Catalase_clade2_helical"/>
</dbReference>